<feature type="compositionally biased region" description="Basic and acidic residues" evidence="5">
    <location>
        <begin position="399"/>
        <end position="411"/>
    </location>
</feature>
<keyword evidence="4 6" id="KW-0472">Membrane</keyword>
<evidence type="ECO:0000313" key="7">
    <source>
        <dbReference type="EMBL" id="KTD03690.1"/>
    </source>
</evidence>
<feature type="transmembrane region" description="Helical" evidence="6">
    <location>
        <begin position="199"/>
        <end position="220"/>
    </location>
</feature>
<gene>
    <name evidence="7" type="primary">trbL_2</name>
    <name evidence="7" type="ORF">Lgee_0503</name>
</gene>
<feature type="transmembrane region" description="Helical" evidence="6">
    <location>
        <begin position="232"/>
        <end position="250"/>
    </location>
</feature>
<keyword evidence="2 6" id="KW-0812">Transmembrane</keyword>
<evidence type="ECO:0000256" key="5">
    <source>
        <dbReference type="SAM" id="MobiDB-lite"/>
    </source>
</evidence>
<comment type="caution">
    <text evidence="7">The sequence shown here is derived from an EMBL/GenBank/DDBJ whole genome shotgun (WGS) entry which is preliminary data.</text>
</comment>
<evidence type="ECO:0000313" key="8">
    <source>
        <dbReference type="Proteomes" id="UP000054785"/>
    </source>
</evidence>
<keyword evidence="8" id="KW-1185">Reference proteome</keyword>
<name>A0A0W0U7D0_9GAMM</name>
<dbReference type="OrthoDB" id="8525003at2"/>
<dbReference type="Pfam" id="PF04610">
    <property type="entry name" value="TrbL"/>
    <property type="match status" value="1"/>
</dbReference>
<evidence type="ECO:0000256" key="1">
    <source>
        <dbReference type="ARBA" id="ARBA00004141"/>
    </source>
</evidence>
<reference evidence="7 8" key="1">
    <citation type="submission" date="2015-11" db="EMBL/GenBank/DDBJ databases">
        <title>Genomic analysis of 38 Legionella species identifies large and diverse effector repertoires.</title>
        <authorList>
            <person name="Burstein D."/>
            <person name="Amaro F."/>
            <person name="Zusman T."/>
            <person name="Lifshitz Z."/>
            <person name="Cohen O."/>
            <person name="Gilbert J.A."/>
            <person name="Pupko T."/>
            <person name="Shuman H.A."/>
            <person name="Segal G."/>
        </authorList>
    </citation>
    <scope>NUCLEOTIDE SEQUENCE [LARGE SCALE GENOMIC DNA]</scope>
    <source>
        <strain evidence="7 8">ATCC 49504</strain>
    </source>
</reference>
<feature type="region of interest" description="Disordered" evidence="5">
    <location>
        <begin position="383"/>
        <end position="411"/>
    </location>
</feature>
<protein>
    <submittedName>
        <fullName evidence="7">Conjugal transfer protein trbL</fullName>
    </submittedName>
</protein>
<comment type="subcellular location">
    <subcellularLocation>
        <location evidence="1">Membrane</location>
        <topology evidence="1">Multi-pass membrane protein</topology>
    </subcellularLocation>
</comment>
<dbReference type="Proteomes" id="UP000054785">
    <property type="component" value="Unassembled WGS sequence"/>
</dbReference>
<sequence>MLAPLAHAGVDSADLFDSILSRFESTASGWAGRMSAYASWLFWGLALISMVWTYGMMLLRRADIQEFFAETLRFFTVLGFFYWLVENGPAIAIAVIDSLREIAANASGLNRRVSPSGIVDIGFEIFSRVVDASSIWSPAATTVGLLMGGIILVVLALVGVNMLMVLISAWFIVYGGVFLLGFGGGRWTQEIAIQYYKTVLGIGLQCFAMMLLIGVGRSFIDQYYAAMSADVLLKELAVMLVVAIILLALINKIPPMFSSMVSSGFHGGSGVGLGTAMAAGGMAAGALQMGMQAASGGVVHLAGGASALQEAYRAAQGSLTDTGSRGLGGAFATTAQFTQSMGLHLAQGVSQTLQSKMESAREGVSARVSETFGGQVAEAIRAEVAPENTLSGSPDSAAEAERFHHNHPQEA</sequence>
<evidence type="ECO:0000256" key="6">
    <source>
        <dbReference type="SAM" id="Phobius"/>
    </source>
</evidence>
<dbReference type="PATRIC" id="fig|45065.4.peg.539"/>
<feature type="transmembrane region" description="Helical" evidence="6">
    <location>
        <begin position="67"/>
        <end position="85"/>
    </location>
</feature>
<proteinExistence type="predicted"/>
<dbReference type="GO" id="GO:0016020">
    <property type="term" value="C:membrane"/>
    <property type="evidence" value="ECO:0007669"/>
    <property type="project" value="UniProtKB-SubCell"/>
</dbReference>
<feature type="transmembrane region" description="Helical" evidence="6">
    <location>
        <begin position="270"/>
        <end position="287"/>
    </location>
</feature>
<evidence type="ECO:0000256" key="2">
    <source>
        <dbReference type="ARBA" id="ARBA00022692"/>
    </source>
</evidence>
<dbReference type="NCBIfam" id="TIGR02783">
    <property type="entry name" value="TrbL_P"/>
    <property type="match status" value="1"/>
</dbReference>
<dbReference type="GO" id="GO:0030255">
    <property type="term" value="P:protein secretion by the type IV secretion system"/>
    <property type="evidence" value="ECO:0007669"/>
    <property type="project" value="InterPro"/>
</dbReference>
<feature type="transmembrane region" description="Helical" evidence="6">
    <location>
        <begin position="37"/>
        <end position="55"/>
    </location>
</feature>
<keyword evidence="3 6" id="KW-1133">Transmembrane helix</keyword>
<accession>A0A0W0U7D0</accession>
<dbReference type="EMBL" id="LNYC01000010">
    <property type="protein sequence ID" value="KTD03690.1"/>
    <property type="molecule type" value="Genomic_DNA"/>
</dbReference>
<feature type="transmembrane region" description="Helical" evidence="6">
    <location>
        <begin position="135"/>
        <end position="158"/>
    </location>
</feature>
<dbReference type="InterPro" id="IPR007688">
    <property type="entry name" value="Conjugal_tfr_TrbL/VirB6"/>
</dbReference>
<feature type="transmembrane region" description="Helical" evidence="6">
    <location>
        <begin position="165"/>
        <end position="187"/>
    </location>
</feature>
<dbReference type="InterPro" id="IPR014150">
    <property type="entry name" value="Conjugal_tfr_TrbL"/>
</dbReference>
<dbReference type="AlphaFoldDB" id="A0A0W0U7D0"/>
<evidence type="ECO:0000256" key="4">
    <source>
        <dbReference type="ARBA" id="ARBA00023136"/>
    </source>
</evidence>
<organism evidence="7 8">
    <name type="scientific">Legionella geestiana</name>
    <dbReference type="NCBI Taxonomy" id="45065"/>
    <lineage>
        <taxon>Bacteria</taxon>
        <taxon>Pseudomonadati</taxon>
        <taxon>Pseudomonadota</taxon>
        <taxon>Gammaproteobacteria</taxon>
        <taxon>Legionellales</taxon>
        <taxon>Legionellaceae</taxon>
        <taxon>Legionella</taxon>
    </lineage>
</organism>
<evidence type="ECO:0000256" key="3">
    <source>
        <dbReference type="ARBA" id="ARBA00022989"/>
    </source>
</evidence>
<dbReference type="STRING" id="45065.Lgee_0503"/>